<protein>
    <submittedName>
        <fullName evidence="1">Ribonuclease H-like domain-containing protein</fullName>
    </submittedName>
</protein>
<proteinExistence type="predicted"/>
<reference evidence="1" key="1">
    <citation type="journal article" date="2019" name="Sci. Rep.">
        <title>Draft genome of Tanacetum cinerariifolium, the natural source of mosquito coil.</title>
        <authorList>
            <person name="Yamashiro T."/>
            <person name="Shiraishi A."/>
            <person name="Satake H."/>
            <person name="Nakayama K."/>
        </authorList>
    </citation>
    <scope>NUCLEOTIDE SEQUENCE</scope>
</reference>
<name>A0A699IVL7_TANCI</name>
<organism evidence="1">
    <name type="scientific">Tanacetum cinerariifolium</name>
    <name type="common">Dalmatian daisy</name>
    <name type="synonym">Chrysanthemum cinerariifolium</name>
    <dbReference type="NCBI Taxonomy" id="118510"/>
    <lineage>
        <taxon>Eukaryota</taxon>
        <taxon>Viridiplantae</taxon>
        <taxon>Streptophyta</taxon>
        <taxon>Embryophyta</taxon>
        <taxon>Tracheophyta</taxon>
        <taxon>Spermatophyta</taxon>
        <taxon>Magnoliopsida</taxon>
        <taxon>eudicotyledons</taxon>
        <taxon>Gunneridae</taxon>
        <taxon>Pentapetalae</taxon>
        <taxon>asterids</taxon>
        <taxon>campanulids</taxon>
        <taxon>Asterales</taxon>
        <taxon>Asteraceae</taxon>
        <taxon>Asteroideae</taxon>
        <taxon>Anthemideae</taxon>
        <taxon>Anthemidinae</taxon>
        <taxon>Tanacetum</taxon>
    </lineage>
</organism>
<evidence type="ECO:0000313" key="1">
    <source>
        <dbReference type="EMBL" id="GEZ89372.1"/>
    </source>
</evidence>
<dbReference type="AlphaFoldDB" id="A0A699IVL7"/>
<feature type="non-terminal residue" evidence="1">
    <location>
        <position position="152"/>
    </location>
</feature>
<dbReference type="EMBL" id="BKCJ010338393">
    <property type="protein sequence ID" value="GEZ89372.1"/>
    <property type="molecule type" value="Genomic_DNA"/>
</dbReference>
<accession>A0A699IVL7</accession>
<gene>
    <name evidence="1" type="ORF">Tci_561345</name>
</gene>
<sequence length="152" mass="16692">MCPLAISIHIFTKGLPSALFEDFRSSLGVRLPPTRTARATSGLVISSFDVIVPEISIPSPNRQQSLLLSCPQALPRGTNALVLPEFWTHHILLRCDSSGDLNPVTKPSTIPTALFSTSSSTWHQRLGHPDDKVIWSLASHQFISCNKEKSSY</sequence>
<comment type="caution">
    <text evidence="1">The sequence shown here is derived from an EMBL/GenBank/DDBJ whole genome shotgun (WGS) entry which is preliminary data.</text>
</comment>